<dbReference type="Gene3D" id="1.10.840.10">
    <property type="entry name" value="Ras guanine-nucleotide exchange factors catalytic domain"/>
    <property type="match status" value="1"/>
</dbReference>
<dbReference type="InterPro" id="IPR008937">
    <property type="entry name" value="Ras-like_GEF"/>
</dbReference>
<dbReference type="GO" id="GO:0007265">
    <property type="term" value="P:Ras protein signal transduction"/>
    <property type="evidence" value="ECO:0007669"/>
    <property type="project" value="TreeGrafter"/>
</dbReference>
<gene>
    <name evidence="4" type="ORF">OVN521_LOCUS49780</name>
    <name evidence="5" type="ORF">OVN521_LOCUS50761</name>
</gene>
<dbReference type="PROSITE" id="PS50009">
    <property type="entry name" value="RASGEF_CAT"/>
    <property type="match status" value="1"/>
</dbReference>
<comment type="caution">
    <text evidence="4">The sequence shown here is derived from an EMBL/GenBank/DDBJ whole genome shotgun (WGS) entry which is preliminary data.</text>
</comment>
<dbReference type="GO" id="GO:0005085">
    <property type="term" value="F:guanyl-nucleotide exchange factor activity"/>
    <property type="evidence" value="ECO:0007669"/>
    <property type="project" value="UniProtKB-KW"/>
</dbReference>
<organism evidence="4 6">
    <name type="scientific">Rotaria magnacalcarata</name>
    <dbReference type="NCBI Taxonomy" id="392030"/>
    <lineage>
        <taxon>Eukaryota</taxon>
        <taxon>Metazoa</taxon>
        <taxon>Spiralia</taxon>
        <taxon>Gnathifera</taxon>
        <taxon>Rotifera</taxon>
        <taxon>Eurotatoria</taxon>
        <taxon>Bdelloidea</taxon>
        <taxon>Philodinida</taxon>
        <taxon>Philodinidae</taxon>
        <taxon>Rotaria</taxon>
    </lineage>
</organism>
<evidence type="ECO:0000256" key="1">
    <source>
        <dbReference type="ARBA" id="ARBA00022658"/>
    </source>
</evidence>
<dbReference type="EMBL" id="CAJOBG010110924">
    <property type="protein sequence ID" value="CAF4740154.1"/>
    <property type="molecule type" value="Genomic_DNA"/>
</dbReference>
<evidence type="ECO:0000259" key="3">
    <source>
        <dbReference type="PROSITE" id="PS50009"/>
    </source>
</evidence>
<evidence type="ECO:0000256" key="2">
    <source>
        <dbReference type="PROSITE-ProRule" id="PRU00168"/>
    </source>
</evidence>
<proteinExistence type="predicted"/>
<feature type="domain" description="Ras-GEF" evidence="3">
    <location>
        <begin position="1"/>
        <end position="48"/>
    </location>
</feature>
<sequence length="48" mass="5695">MAVVMALQSAPIYRLQRTWAGLSKRDRTTFSNLKEFVSSNENWKRLRH</sequence>
<dbReference type="Pfam" id="PF00617">
    <property type="entry name" value="RasGEF"/>
    <property type="match status" value="1"/>
</dbReference>
<dbReference type="InterPro" id="IPR023578">
    <property type="entry name" value="Ras_GEF_dom_sf"/>
</dbReference>
<dbReference type="GO" id="GO:0005886">
    <property type="term" value="C:plasma membrane"/>
    <property type="evidence" value="ECO:0007669"/>
    <property type="project" value="TreeGrafter"/>
</dbReference>
<dbReference type="PANTHER" id="PTHR23113:SF368">
    <property type="entry name" value="CELL DIVISION CONTROL PROTEIN 25"/>
    <property type="match status" value="1"/>
</dbReference>
<feature type="non-terminal residue" evidence="4">
    <location>
        <position position="48"/>
    </location>
</feature>
<name>A0A821KPX0_9BILA</name>
<evidence type="ECO:0000313" key="6">
    <source>
        <dbReference type="Proteomes" id="UP000663866"/>
    </source>
</evidence>
<protein>
    <recommendedName>
        <fullName evidence="3">Ras-GEF domain-containing protein</fullName>
    </recommendedName>
</protein>
<accession>A0A821KPX0</accession>
<keyword evidence="1 2" id="KW-0344">Guanine-nucleotide releasing factor</keyword>
<keyword evidence="6" id="KW-1185">Reference proteome</keyword>
<evidence type="ECO:0000313" key="5">
    <source>
        <dbReference type="EMBL" id="CAF4769033.1"/>
    </source>
</evidence>
<dbReference type="PANTHER" id="PTHR23113">
    <property type="entry name" value="GUANINE NUCLEOTIDE EXCHANGE FACTOR"/>
    <property type="match status" value="1"/>
</dbReference>
<evidence type="ECO:0000313" key="4">
    <source>
        <dbReference type="EMBL" id="CAF4740154.1"/>
    </source>
</evidence>
<dbReference type="Proteomes" id="UP000663866">
    <property type="component" value="Unassembled WGS sequence"/>
</dbReference>
<dbReference type="InterPro" id="IPR036964">
    <property type="entry name" value="RASGEF_cat_dom_sf"/>
</dbReference>
<dbReference type="SUPFAM" id="SSF48366">
    <property type="entry name" value="Ras GEF"/>
    <property type="match status" value="1"/>
</dbReference>
<reference evidence="4" key="1">
    <citation type="submission" date="2021-02" db="EMBL/GenBank/DDBJ databases">
        <authorList>
            <person name="Nowell W R."/>
        </authorList>
    </citation>
    <scope>NUCLEOTIDE SEQUENCE</scope>
</reference>
<dbReference type="AlphaFoldDB" id="A0A821KPX0"/>
<dbReference type="EMBL" id="CAJOBG010118570">
    <property type="protein sequence ID" value="CAF4769033.1"/>
    <property type="molecule type" value="Genomic_DNA"/>
</dbReference>
<dbReference type="InterPro" id="IPR001895">
    <property type="entry name" value="RASGEF_cat_dom"/>
</dbReference>